<evidence type="ECO:0000256" key="2">
    <source>
        <dbReference type="SAM" id="SignalP"/>
    </source>
</evidence>
<keyword evidence="5" id="KW-1185">Reference proteome</keyword>
<evidence type="ECO:0000313" key="5">
    <source>
        <dbReference type="Proteomes" id="UP001464555"/>
    </source>
</evidence>
<evidence type="ECO:0000313" key="4">
    <source>
        <dbReference type="EMBL" id="MEL1242738.1"/>
    </source>
</evidence>
<evidence type="ECO:0000256" key="1">
    <source>
        <dbReference type="ARBA" id="ARBA00022729"/>
    </source>
</evidence>
<dbReference type="Gene3D" id="2.60.120.380">
    <property type="match status" value="1"/>
</dbReference>
<name>A0ABU9HSP0_9FLAO</name>
<dbReference type="RefSeq" id="WP_341695064.1">
    <property type="nucleotide sequence ID" value="NZ_JBBYHR010000001.1"/>
</dbReference>
<dbReference type="InterPro" id="IPR026444">
    <property type="entry name" value="Secre_tail"/>
</dbReference>
<evidence type="ECO:0000259" key="3">
    <source>
        <dbReference type="Pfam" id="PF18962"/>
    </source>
</evidence>
<feature type="signal peptide" evidence="2">
    <location>
        <begin position="1"/>
        <end position="23"/>
    </location>
</feature>
<organism evidence="4 5">
    <name type="scientific">Flavobacterium arundinis</name>
    <dbReference type="NCBI Taxonomy" id="3139143"/>
    <lineage>
        <taxon>Bacteria</taxon>
        <taxon>Pseudomonadati</taxon>
        <taxon>Bacteroidota</taxon>
        <taxon>Flavobacteriia</taxon>
        <taxon>Flavobacteriales</taxon>
        <taxon>Flavobacteriaceae</taxon>
        <taxon>Flavobacterium</taxon>
    </lineage>
</organism>
<dbReference type="NCBIfam" id="TIGR04183">
    <property type="entry name" value="Por_Secre_tail"/>
    <property type="match status" value="1"/>
</dbReference>
<proteinExistence type="predicted"/>
<accession>A0ABU9HSP0</accession>
<protein>
    <submittedName>
        <fullName evidence="4">T9SS type A sorting domain-containing protein</fullName>
    </submittedName>
</protein>
<reference evidence="4 5" key="1">
    <citation type="submission" date="2024-04" db="EMBL/GenBank/DDBJ databases">
        <title>Flavobacterium sp. DGU11 16S ribosomal RNA gene Genome sequencing and assembly.</title>
        <authorList>
            <person name="Park S."/>
        </authorList>
    </citation>
    <scope>NUCLEOTIDE SEQUENCE [LARGE SCALE GENOMIC DNA]</scope>
    <source>
        <strain evidence="4 5">DGU11</strain>
    </source>
</reference>
<sequence length="163" mass="17402">MRKEMTALIALLATGFYMPQLYAQQAVTSSGGDAMGSGGTASYSTGQVAYTVITGTGGIATQGVQQPYEIFVLGTDKHEGIKLSAIIYPNPTISTVKLVIDNSDLRDLSFELFDLSGRLITGRKITSGETTIGMDTLQAGTYVLNVYGGAFKLKSFKILKRDL</sequence>
<dbReference type="Proteomes" id="UP001464555">
    <property type="component" value="Unassembled WGS sequence"/>
</dbReference>
<gene>
    <name evidence="4" type="ORF">AAEO56_00575</name>
</gene>
<dbReference type="EMBL" id="JBBYHR010000001">
    <property type="protein sequence ID" value="MEL1242738.1"/>
    <property type="molecule type" value="Genomic_DNA"/>
</dbReference>
<feature type="chain" id="PRO_5045884940" evidence="2">
    <location>
        <begin position="24"/>
        <end position="163"/>
    </location>
</feature>
<comment type="caution">
    <text evidence="4">The sequence shown here is derived from an EMBL/GenBank/DDBJ whole genome shotgun (WGS) entry which is preliminary data.</text>
</comment>
<dbReference type="Pfam" id="PF18962">
    <property type="entry name" value="Por_Secre_tail"/>
    <property type="match status" value="1"/>
</dbReference>
<feature type="domain" description="Secretion system C-terminal sorting" evidence="3">
    <location>
        <begin position="87"/>
        <end position="150"/>
    </location>
</feature>
<keyword evidence="1 2" id="KW-0732">Signal</keyword>